<evidence type="ECO:0000313" key="1">
    <source>
        <dbReference type="EMBL" id="CAB4144185.1"/>
    </source>
</evidence>
<sequence>MKKSYNVTTYKAVHEIMYDSELKDLLERLGAINLMTDAGHYITIDGEIIHITEMKGADE</sequence>
<protein>
    <submittedName>
        <fullName evidence="1">Uncharacterized protein</fullName>
    </submittedName>
</protein>
<dbReference type="EMBL" id="LR796426">
    <property type="protein sequence ID" value="CAB4144185.1"/>
    <property type="molecule type" value="Genomic_DNA"/>
</dbReference>
<accession>A0A6J5MAV4</accession>
<reference evidence="1" key="1">
    <citation type="submission" date="2020-04" db="EMBL/GenBank/DDBJ databases">
        <authorList>
            <person name="Chiriac C."/>
            <person name="Salcher M."/>
            <person name="Ghai R."/>
            <person name="Kavagutti S V."/>
        </authorList>
    </citation>
    <scope>NUCLEOTIDE SEQUENCE</scope>
</reference>
<name>A0A6J5MAV4_9CAUD</name>
<organism evidence="1">
    <name type="scientific">uncultured Caudovirales phage</name>
    <dbReference type="NCBI Taxonomy" id="2100421"/>
    <lineage>
        <taxon>Viruses</taxon>
        <taxon>Duplodnaviria</taxon>
        <taxon>Heunggongvirae</taxon>
        <taxon>Uroviricota</taxon>
        <taxon>Caudoviricetes</taxon>
        <taxon>Peduoviridae</taxon>
        <taxon>Maltschvirus</taxon>
        <taxon>Maltschvirus maltsch</taxon>
    </lineage>
</organism>
<proteinExistence type="predicted"/>
<gene>
    <name evidence="1" type="ORF">UFOVP453_24</name>
</gene>